<reference evidence="1 2" key="1">
    <citation type="submission" date="2017-08" db="EMBL/GenBank/DDBJ databases">
        <title>Infants hospitalized years apart are colonized by the same room-sourced microbial strains.</title>
        <authorList>
            <person name="Brooks B."/>
            <person name="Olm M.R."/>
            <person name="Firek B.A."/>
            <person name="Baker R."/>
            <person name="Thomas B.C."/>
            <person name="Morowitz M.J."/>
            <person name="Banfield J.F."/>
        </authorList>
    </citation>
    <scope>NUCLEOTIDE SEQUENCE [LARGE SCALE GENOMIC DNA]</scope>
    <source>
        <strain evidence="1">S2_005_002_R2_33</strain>
    </source>
</reference>
<sequence length="99" mass="10911">MILRGTCRVGTGLLVEISQEGCRIGCVMPAAAMPDRIENGEVLVISPEGAEPFEARVRWSGNGTLGFRLVQAFHHHELDRLIRTCRGEFDAPEARDYGT</sequence>
<gene>
    <name evidence="1" type="ORF">DI555_20415</name>
</gene>
<dbReference type="Proteomes" id="UP000249082">
    <property type="component" value="Unassembled WGS sequence"/>
</dbReference>
<evidence type="ECO:0008006" key="3">
    <source>
        <dbReference type="Google" id="ProtNLM"/>
    </source>
</evidence>
<proteinExistence type="predicted"/>
<name>A0A2W5NFI6_9SPHN</name>
<comment type="caution">
    <text evidence="1">The sequence shown here is derived from an EMBL/GenBank/DDBJ whole genome shotgun (WGS) entry which is preliminary data.</text>
</comment>
<protein>
    <recommendedName>
        <fullName evidence="3">PilZ domain-containing protein</fullName>
    </recommendedName>
</protein>
<organism evidence="1 2">
    <name type="scientific">Novosphingobium pentaromativorans</name>
    <dbReference type="NCBI Taxonomy" id="205844"/>
    <lineage>
        <taxon>Bacteria</taxon>
        <taxon>Pseudomonadati</taxon>
        <taxon>Pseudomonadota</taxon>
        <taxon>Alphaproteobacteria</taxon>
        <taxon>Sphingomonadales</taxon>
        <taxon>Sphingomonadaceae</taxon>
        <taxon>Novosphingobium</taxon>
    </lineage>
</organism>
<accession>A0A2W5NFI6</accession>
<dbReference type="AlphaFoldDB" id="A0A2W5NFI6"/>
<evidence type="ECO:0000313" key="2">
    <source>
        <dbReference type="Proteomes" id="UP000249082"/>
    </source>
</evidence>
<dbReference type="EMBL" id="QFPX01000023">
    <property type="protein sequence ID" value="PZQ51914.1"/>
    <property type="molecule type" value="Genomic_DNA"/>
</dbReference>
<evidence type="ECO:0000313" key="1">
    <source>
        <dbReference type="EMBL" id="PZQ51914.1"/>
    </source>
</evidence>